<keyword evidence="1" id="KW-0805">Transcription regulation</keyword>
<dbReference type="GO" id="GO:0003700">
    <property type="term" value="F:DNA-binding transcription factor activity"/>
    <property type="evidence" value="ECO:0007669"/>
    <property type="project" value="InterPro"/>
</dbReference>
<evidence type="ECO:0000313" key="6">
    <source>
        <dbReference type="Proteomes" id="UP000214746"/>
    </source>
</evidence>
<dbReference type="CDD" id="cd00090">
    <property type="entry name" value="HTH_ARSR"/>
    <property type="match status" value="1"/>
</dbReference>
<evidence type="ECO:0000259" key="4">
    <source>
        <dbReference type="SMART" id="SM00347"/>
    </source>
</evidence>
<dbReference type="SMART" id="SM00347">
    <property type="entry name" value="HTH_MARR"/>
    <property type="match status" value="1"/>
</dbReference>
<protein>
    <submittedName>
        <fullName evidence="5">MarR family transcriptional regulator</fullName>
    </submittedName>
</protein>
<dbReference type="InterPro" id="IPR036388">
    <property type="entry name" value="WH-like_DNA-bd_sf"/>
</dbReference>
<dbReference type="InterPro" id="IPR052362">
    <property type="entry name" value="HTH-GbsR_regulator"/>
</dbReference>
<organism evidence="5 6">
    <name type="scientific">Paenibacillus xerothermodurans</name>
    <dbReference type="NCBI Taxonomy" id="1977292"/>
    <lineage>
        <taxon>Bacteria</taxon>
        <taxon>Bacillati</taxon>
        <taxon>Bacillota</taxon>
        <taxon>Bacilli</taxon>
        <taxon>Bacillales</taxon>
        <taxon>Paenibacillaceae</taxon>
        <taxon>Paenibacillus</taxon>
    </lineage>
</organism>
<dbReference type="InterPro" id="IPR036390">
    <property type="entry name" value="WH_DNA-bd_sf"/>
</dbReference>
<comment type="caution">
    <text evidence="5">The sequence shown here is derived from an EMBL/GenBank/DDBJ whole genome shotgun (WGS) entry which is preliminary data.</text>
</comment>
<keyword evidence="6" id="KW-1185">Reference proteome</keyword>
<dbReference type="OrthoDB" id="2611006at2"/>
<gene>
    <name evidence="5" type="ORF">CBW46_009220</name>
</gene>
<dbReference type="Pfam" id="PF01047">
    <property type="entry name" value="MarR"/>
    <property type="match status" value="1"/>
</dbReference>
<keyword evidence="2" id="KW-0238">DNA-binding</keyword>
<dbReference type="InterPro" id="IPR011991">
    <property type="entry name" value="ArsR-like_HTH"/>
</dbReference>
<sequence length="167" mass="18967">MKPFPENFAELQGRVHQQMSLLLESRGYSPLVGKILSLLLFASGPLSLKEIADRLEVSKAAVSVQVRAMERHGMCHKVPYRNDRRDYYAVADDLCVTIIRSELAKVQEIQTCLHETLSALTAFSELGPDEEDSYIIFKNRFTELSSLYGLFAQRLKTLAVDWSMEHS</sequence>
<dbReference type="Gene3D" id="1.10.10.10">
    <property type="entry name" value="Winged helix-like DNA-binding domain superfamily/Winged helix DNA-binding domain"/>
    <property type="match status" value="1"/>
</dbReference>
<accession>A0A2W1NUS2</accession>
<dbReference type="Proteomes" id="UP000214746">
    <property type="component" value="Unassembled WGS sequence"/>
</dbReference>
<evidence type="ECO:0000256" key="3">
    <source>
        <dbReference type="ARBA" id="ARBA00023163"/>
    </source>
</evidence>
<dbReference type="SUPFAM" id="SSF46785">
    <property type="entry name" value="Winged helix' DNA-binding domain"/>
    <property type="match status" value="1"/>
</dbReference>
<keyword evidence="3" id="KW-0804">Transcription</keyword>
<evidence type="ECO:0000256" key="2">
    <source>
        <dbReference type="ARBA" id="ARBA00023125"/>
    </source>
</evidence>
<dbReference type="PANTHER" id="PTHR38465:SF1">
    <property type="entry name" value="HTH-TYPE TRANSCRIPTIONAL REGULATOR MJ1563-RELATED"/>
    <property type="match status" value="1"/>
</dbReference>
<dbReference type="RefSeq" id="WP_089199703.1">
    <property type="nucleotide sequence ID" value="NZ_NHRJ02000003.1"/>
</dbReference>
<dbReference type="PANTHER" id="PTHR38465">
    <property type="entry name" value="HTH-TYPE TRANSCRIPTIONAL REGULATOR MJ1563-RELATED"/>
    <property type="match status" value="1"/>
</dbReference>
<reference evidence="5" key="1">
    <citation type="submission" date="2018-06" db="EMBL/GenBank/DDBJ databases">
        <title>Paenibacillus xerothermodurans sp. nov. an extremely dry heat resistant spore forming bacterium isolated from the soil of Cape Canaveral, Florida.</title>
        <authorList>
            <person name="Seuylemezian A."/>
            <person name="Kaur N."/>
            <person name="Patil P."/>
            <person name="Patil P."/>
            <person name="Mayilraj S."/>
            <person name="Vaishampayan P."/>
        </authorList>
    </citation>
    <scope>NUCLEOTIDE SEQUENCE [LARGE SCALE GENOMIC DNA]</scope>
    <source>
        <strain evidence="5">ATCC 27380</strain>
    </source>
</reference>
<dbReference type="EMBL" id="NHRJ02000003">
    <property type="protein sequence ID" value="PZE21506.1"/>
    <property type="molecule type" value="Genomic_DNA"/>
</dbReference>
<evidence type="ECO:0000313" key="5">
    <source>
        <dbReference type="EMBL" id="PZE21506.1"/>
    </source>
</evidence>
<evidence type="ECO:0000256" key="1">
    <source>
        <dbReference type="ARBA" id="ARBA00023015"/>
    </source>
</evidence>
<feature type="domain" description="HTH marR-type" evidence="4">
    <location>
        <begin position="21"/>
        <end position="125"/>
    </location>
</feature>
<dbReference type="GO" id="GO:0003677">
    <property type="term" value="F:DNA binding"/>
    <property type="evidence" value="ECO:0007669"/>
    <property type="project" value="UniProtKB-KW"/>
</dbReference>
<dbReference type="InterPro" id="IPR000835">
    <property type="entry name" value="HTH_MarR-typ"/>
</dbReference>
<proteinExistence type="predicted"/>
<name>A0A2W1NUS2_PAEXE</name>
<dbReference type="AlphaFoldDB" id="A0A2W1NUS2"/>